<evidence type="ECO:0000256" key="1">
    <source>
        <dbReference type="SAM" id="Phobius"/>
    </source>
</evidence>
<reference evidence="2 3" key="1">
    <citation type="submission" date="2023-11" db="EMBL/GenBank/DDBJ databases">
        <authorList>
            <person name="Okamura Y."/>
        </authorList>
    </citation>
    <scope>NUCLEOTIDE SEQUENCE [LARGE SCALE GENOMIC DNA]</scope>
</reference>
<organism evidence="2 3">
    <name type="scientific">Leptosia nina</name>
    <dbReference type="NCBI Taxonomy" id="320188"/>
    <lineage>
        <taxon>Eukaryota</taxon>
        <taxon>Metazoa</taxon>
        <taxon>Ecdysozoa</taxon>
        <taxon>Arthropoda</taxon>
        <taxon>Hexapoda</taxon>
        <taxon>Insecta</taxon>
        <taxon>Pterygota</taxon>
        <taxon>Neoptera</taxon>
        <taxon>Endopterygota</taxon>
        <taxon>Lepidoptera</taxon>
        <taxon>Glossata</taxon>
        <taxon>Ditrysia</taxon>
        <taxon>Papilionoidea</taxon>
        <taxon>Pieridae</taxon>
        <taxon>Pierinae</taxon>
        <taxon>Leptosia</taxon>
    </lineage>
</organism>
<dbReference type="Proteomes" id="UP001497472">
    <property type="component" value="Unassembled WGS sequence"/>
</dbReference>
<sequence length="155" mass="18347">MEKEWRIDESLSPKLITMKRKFVRQTVLYNKISCLSVTIACSIYLLNPLVMVFVNKIFLHRDVPYTVALGLSTPFNYDDNFFIYITLFIVEFRLALIVAYELQCSQYFITISLNYLTILFLIIKEEFKDILSLTDDLVREEKLKETITRHSKLLE</sequence>
<feature type="transmembrane region" description="Helical" evidence="1">
    <location>
        <begin position="81"/>
        <end position="100"/>
    </location>
</feature>
<feature type="transmembrane region" description="Helical" evidence="1">
    <location>
        <begin position="107"/>
        <end position="123"/>
    </location>
</feature>
<keyword evidence="1" id="KW-0472">Membrane</keyword>
<evidence type="ECO:0000313" key="2">
    <source>
        <dbReference type="EMBL" id="CAK1540543.1"/>
    </source>
</evidence>
<evidence type="ECO:0000313" key="3">
    <source>
        <dbReference type="Proteomes" id="UP001497472"/>
    </source>
</evidence>
<protein>
    <submittedName>
        <fullName evidence="2">Uncharacterized protein</fullName>
    </submittedName>
</protein>
<proteinExistence type="predicted"/>
<keyword evidence="3" id="KW-1185">Reference proteome</keyword>
<dbReference type="AlphaFoldDB" id="A0AAV1IUE0"/>
<name>A0AAV1IUE0_9NEOP</name>
<feature type="transmembrane region" description="Helical" evidence="1">
    <location>
        <begin position="28"/>
        <end position="46"/>
    </location>
</feature>
<keyword evidence="1" id="KW-0812">Transmembrane</keyword>
<keyword evidence="1" id="KW-1133">Transmembrane helix</keyword>
<comment type="caution">
    <text evidence="2">The sequence shown here is derived from an EMBL/GenBank/DDBJ whole genome shotgun (WGS) entry which is preliminary data.</text>
</comment>
<dbReference type="EMBL" id="CAVLEF010000001">
    <property type="protein sequence ID" value="CAK1540543.1"/>
    <property type="molecule type" value="Genomic_DNA"/>
</dbReference>
<gene>
    <name evidence="2" type="ORF">LNINA_LOCUS590</name>
</gene>
<accession>A0AAV1IUE0</accession>